<dbReference type="Pfam" id="PF20378">
    <property type="entry name" value="DUF6673"/>
    <property type="match status" value="1"/>
</dbReference>
<protein>
    <recommendedName>
        <fullName evidence="1">DUF6673 domain-containing protein</fullName>
    </recommendedName>
</protein>
<organism evidence="2 3">
    <name type="scientific">[Ruminococcus] torques</name>
    <dbReference type="NCBI Taxonomy" id="33039"/>
    <lineage>
        <taxon>Bacteria</taxon>
        <taxon>Bacillati</taxon>
        <taxon>Bacillota</taxon>
        <taxon>Clostridia</taxon>
        <taxon>Lachnospirales</taxon>
        <taxon>Lachnospiraceae</taxon>
        <taxon>Mediterraneibacter</taxon>
    </lineage>
</organism>
<dbReference type="InterPro" id="IPR046655">
    <property type="entry name" value="DUF6673"/>
</dbReference>
<evidence type="ECO:0000313" key="3">
    <source>
        <dbReference type="Proteomes" id="UP000095787"/>
    </source>
</evidence>
<name>A0A174B644_9FIRM</name>
<dbReference type="Proteomes" id="UP000095787">
    <property type="component" value="Unassembled WGS sequence"/>
</dbReference>
<accession>A0A174B644</accession>
<evidence type="ECO:0000313" key="2">
    <source>
        <dbReference type="EMBL" id="CUN96521.1"/>
    </source>
</evidence>
<feature type="domain" description="DUF6673" evidence="1">
    <location>
        <begin position="1"/>
        <end position="105"/>
    </location>
</feature>
<gene>
    <name evidence="2" type="ORF">ERS852456_01261</name>
</gene>
<dbReference type="RefSeq" id="WP_055158830.1">
    <property type="nucleotide sequence ID" value="NZ_CYZO01000014.1"/>
</dbReference>
<dbReference type="EMBL" id="CYZO01000014">
    <property type="protein sequence ID" value="CUN96521.1"/>
    <property type="molecule type" value="Genomic_DNA"/>
</dbReference>
<dbReference type="AlphaFoldDB" id="A0A174B644"/>
<sequence length="116" mass="13363">MQIRGVELDFRLYDEDKADVKNRYFEELKKMGEIKKEMPSGTEAEKNRYLCSRIKGMFDNVFGEGTGEAVCGDGNDLLMHLDAYGQLVTEQIRQNEVYERVMDSLKKVGKFPALRS</sequence>
<reference evidence="2 3" key="1">
    <citation type="submission" date="2015-09" db="EMBL/GenBank/DDBJ databases">
        <authorList>
            <consortium name="Pathogen Informatics"/>
        </authorList>
    </citation>
    <scope>NUCLEOTIDE SEQUENCE [LARGE SCALE GENOMIC DNA]</scope>
    <source>
        <strain evidence="2 3">2789STDY5834841</strain>
    </source>
</reference>
<proteinExistence type="predicted"/>
<evidence type="ECO:0000259" key="1">
    <source>
        <dbReference type="Pfam" id="PF20378"/>
    </source>
</evidence>